<feature type="domain" description="Terpene synthase metal-binding" evidence="5">
    <location>
        <begin position="108"/>
        <end position="148"/>
    </location>
</feature>
<keyword evidence="4" id="KW-0460">Magnesium</keyword>
<evidence type="ECO:0000313" key="7">
    <source>
        <dbReference type="Proteomes" id="UP000283530"/>
    </source>
</evidence>
<accession>A0A3S3N6Y3</accession>
<protein>
    <submittedName>
        <fullName evidence="6">Geraniol synthase, chloroplastic</fullName>
    </submittedName>
</protein>
<sequence>MGFRWWKDLGLGEQLSFTRDRLVECFFWAAAMTPKPQFGRCQEAVAKVAQLIIIIDDIYDVYGTVDELELFTNAVDRSVTTFLTTIHRRILHFILNSWGQRRIKEVKKDELKRGDVPKSIQCYMHEARVTEDVARNHIMGLFRETWKKLNEYLVESSLPHAFIDHAMSLGRVSYCTYKHGDGFSVDLEILAVKRKRCSCLYLRNPFKLMKPRVFHFMLMVDLPD</sequence>
<dbReference type="PANTHER" id="PTHR31225">
    <property type="entry name" value="OS04G0344100 PROTEIN-RELATED"/>
    <property type="match status" value="1"/>
</dbReference>
<dbReference type="OrthoDB" id="1936865at2759"/>
<evidence type="ECO:0000256" key="3">
    <source>
        <dbReference type="ARBA" id="ARBA00022723"/>
    </source>
</evidence>
<name>A0A3S3N6Y3_9MAGN</name>
<evidence type="ECO:0000313" key="6">
    <source>
        <dbReference type="EMBL" id="RWR93532.1"/>
    </source>
</evidence>
<dbReference type="GO" id="GO:0000287">
    <property type="term" value="F:magnesium ion binding"/>
    <property type="evidence" value="ECO:0007669"/>
    <property type="project" value="InterPro"/>
</dbReference>
<gene>
    <name evidence="6" type="ORF">CKAN_02279100</name>
</gene>
<dbReference type="InterPro" id="IPR008949">
    <property type="entry name" value="Isoprenoid_synthase_dom_sf"/>
</dbReference>
<organism evidence="6 7">
    <name type="scientific">Cinnamomum micranthum f. kanehirae</name>
    <dbReference type="NCBI Taxonomy" id="337451"/>
    <lineage>
        <taxon>Eukaryota</taxon>
        <taxon>Viridiplantae</taxon>
        <taxon>Streptophyta</taxon>
        <taxon>Embryophyta</taxon>
        <taxon>Tracheophyta</taxon>
        <taxon>Spermatophyta</taxon>
        <taxon>Magnoliopsida</taxon>
        <taxon>Magnoliidae</taxon>
        <taxon>Laurales</taxon>
        <taxon>Lauraceae</taxon>
        <taxon>Cinnamomum</taxon>
    </lineage>
</organism>
<dbReference type="GO" id="GO:0010333">
    <property type="term" value="F:terpene synthase activity"/>
    <property type="evidence" value="ECO:0007669"/>
    <property type="project" value="InterPro"/>
</dbReference>
<dbReference type="Pfam" id="PF03936">
    <property type="entry name" value="Terpene_synth_C"/>
    <property type="match status" value="2"/>
</dbReference>
<reference evidence="6 7" key="1">
    <citation type="journal article" date="2019" name="Nat. Plants">
        <title>Stout camphor tree genome fills gaps in understanding of flowering plant genome evolution.</title>
        <authorList>
            <person name="Chaw S.M."/>
            <person name="Liu Y.C."/>
            <person name="Wu Y.W."/>
            <person name="Wang H.Y."/>
            <person name="Lin C.I."/>
            <person name="Wu C.S."/>
            <person name="Ke H.M."/>
            <person name="Chang L.Y."/>
            <person name="Hsu C.Y."/>
            <person name="Yang H.T."/>
            <person name="Sudianto E."/>
            <person name="Hsu M.H."/>
            <person name="Wu K.P."/>
            <person name="Wang L.N."/>
            <person name="Leebens-Mack J.H."/>
            <person name="Tsai I.J."/>
        </authorList>
    </citation>
    <scope>NUCLEOTIDE SEQUENCE [LARGE SCALE GENOMIC DNA]</scope>
    <source>
        <strain evidence="7">cv. Chaw 1501</strain>
        <tissue evidence="6">Young leaves</tissue>
    </source>
</reference>
<keyword evidence="7" id="KW-1185">Reference proteome</keyword>
<dbReference type="InterPro" id="IPR005630">
    <property type="entry name" value="Terpene_synthase_metal-bd"/>
</dbReference>
<dbReference type="STRING" id="337451.A0A3S3N6Y3"/>
<comment type="cofactor">
    <cofactor evidence="1">
        <name>Mg(2+)</name>
        <dbReference type="ChEBI" id="CHEBI:18420"/>
    </cofactor>
</comment>
<dbReference type="SUPFAM" id="SSF48576">
    <property type="entry name" value="Terpenoid synthases"/>
    <property type="match status" value="1"/>
</dbReference>
<dbReference type="AlphaFoldDB" id="A0A3S3N6Y3"/>
<dbReference type="PANTHER" id="PTHR31225:SF252">
    <property type="entry name" value="TERPENE SYNTHASE 12-RELATED"/>
    <property type="match status" value="1"/>
</dbReference>
<comment type="caution">
    <text evidence="6">The sequence shown here is derived from an EMBL/GenBank/DDBJ whole genome shotgun (WGS) entry which is preliminary data.</text>
</comment>
<comment type="pathway">
    <text evidence="2">Secondary metabolite biosynthesis; terpenoid biosynthesis.</text>
</comment>
<evidence type="ECO:0000259" key="5">
    <source>
        <dbReference type="Pfam" id="PF03936"/>
    </source>
</evidence>
<dbReference type="Gene3D" id="1.10.600.10">
    <property type="entry name" value="Farnesyl Diphosphate Synthase"/>
    <property type="match status" value="2"/>
</dbReference>
<evidence type="ECO:0000256" key="2">
    <source>
        <dbReference type="ARBA" id="ARBA00004721"/>
    </source>
</evidence>
<proteinExistence type="predicted"/>
<feature type="domain" description="Terpene synthase metal-binding" evidence="5">
    <location>
        <begin position="7"/>
        <end position="77"/>
    </location>
</feature>
<evidence type="ECO:0000256" key="1">
    <source>
        <dbReference type="ARBA" id="ARBA00001946"/>
    </source>
</evidence>
<dbReference type="Proteomes" id="UP000283530">
    <property type="component" value="Unassembled WGS sequence"/>
</dbReference>
<evidence type="ECO:0000256" key="4">
    <source>
        <dbReference type="ARBA" id="ARBA00022842"/>
    </source>
</evidence>
<dbReference type="EMBL" id="QPKB01000010">
    <property type="protein sequence ID" value="RWR93532.1"/>
    <property type="molecule type" value="Genomic_DNA"/>
</dbReference>
<dbReference type="InterPro" id="IPR050148">
    <property type="entry name" value="Terpene_synthase-like"/>
</dbReference>
<dbReference type="GO" id="GO:0016114">
    <property type="term" value="P:terpenoid biosynthetic process"/>
    <property type="evidence" value="ECO:0007669"/>
    <property type="project" value="InterPro"/>
</dbReference>
<keyword evidence="3" id="KW-0479">Metal-binding</keyword>